<name>A0A3A5MI81_9MICO</name>
<evidence type="ECO:0000256" key="5">
    <source>
        <dbReference type="PROSITE-ProRule" id="PRU01091"/>
    </source>
</evidence>
<evidence type="ECO:0000313" key="8">
    <source>
        <dbReference type="EMBL" id="RJT89880.1"/>
    </source>
</evidence>
<dbReference type="GO" id="GO:0006355">
    <property type="term" value="P:regulation of DNA-templated transcription"/>
    <property type="evidence" value="ECO:0007669"/>
    <property type="project" value="InterPro"/>
</dbReference>
<dbReference type="InterPro" id="IPR039420">
    <property type="entry name" value="WalR-like"/>
</dbReference>
<dbReference type="PROSITE" id="PS51755">
    <property type="entry name" value="OMPR_PHOB"/>
    <property type="match status" value="1"/>
</dbReference>
<keyword evidence="2" id="KW-0902">Two-component regulatory system</keyword>
<dbReference type="Gene3D" id="6.10.250.690">
    <property type="match status" value="1"/>
</dbReference>
<keyword evidence="1 4" id="KW-0597">Phosphoprotein</keyword>
<dbReference type="Proteomes" id="UP000272015">
    <property type="component" value="Unassembled WGS sequence"/>
</dbReference>
<dbReference type="InterPro" id="IPR001789">
    <property type="entry name" value="Sig_transdc_resp-reg_receiver"/>
</dbReference>
<keyword evidence="9" id="KW-1185">Reference proteome</keyword>
<evidence type="ECO:0000259" key="7">
    <source>
        <dbReference type="PROSITE" id="PS51755"/>
    </source>
</evidence>
<dbReference type="Pfam" id="PF00486">
    <property type="entry name" value="Trans_reg_C"/>
    <property type="match status" value="1"/>
</dbReference>
<evidence type="ECO:0000259" key="6">
    <source>
        <dbReference type="PROSITE" id="PS50110"/>
    </source>
</evidence>
<dbReference type="GO" id="GO:0032993">
    <property type="term" value="C:protein-DNA complex"/>
    <property type="evidence" value="ECO:0007669"/>
    <property type="project" value="TreeGrafter"/>
</dbReference>
<dbReference type="Gene3D" id="1.10.10.10">
    <property type="entry name" value="Winged helix-like DNA-binding domain superfamily/Winged helix DNA-binding domain"/>
    <property type="match status" value="1"/>
</dbReference>
<dbReference type="InterPro" id="IPR016032">
    <property type="entry name" value="Sig_transdc_resp-reg_C-effctor"/>
</dbReference>
<dbReference type="PANTHER" id="PTHR48111">
    <property type="entry name" value="REGULATOR OF RPOS"/>
    <property type="match status" value="1"/>
</dbReference>
<dbReference type="PROSITE" id="PS50110">
    <property type="entry name" value="RESPONSE_REGULATORY"/>
    <property type="match status" value="1"/>
</dbReference>
<dbReference type="SMART" id="SM00448">
    <property type="entry name" value="REC"/>
    <property type="match status" value="1"/>
</dbReference>
<evidence type="ECO:0000313" key="9">
    <source>
        <dbReference type="Proteomes" id="UP000272015"/>
    </source>
</evidence>
<dbReference type="SUPFAM" id="SSF46894">
    <property type="entry name" value="C-terminal effector domain of the bipartite response regulators"/>
    <property type="match status" value="1"/>
</dbReference>
<protein>
    <submittedName>
        <fullName evidence="8">DNA-binding response regulator</fullName>
    </submittedName>
</protein>
<proteinExistence type="predicted"/>
<dbReference type="CDD" id="cd17574">
    <property type="entry name" value="REC_OmpR"/>
    <property type="match status" value="1"/>
</dbReference>
<dbReference type="PANTHER" id="PTHR48111:SF40">
    <property type="entry name" value="PHOSPHATE REGULON TRANSCRIPTIONAL REGULATORY PROTEIN PHOB"/>
    <property type="match status" value="1"/>
</dbReference>
<dbReference type="Pfam" id="PF00072">
    <property type="entry name" value="Response_reg"/>
    <property type="match status" value="1"/>
</dbReference>
<reference evidence="8 9" key="1">
    <citation type="submission" date="2018-09" db="EMBL/GenBank/DDBJ databases">
        <title>Novel species of Cryobacterium.</title>
        <authorList>
            <person name="Liu Q."/>
            <person name="Xin Y.-H."/>
        </authorList>
    </citation>
    <scope>NUCLEOTIDE SEQUENCE [LARGE SCALE GENOMIC DNA]</scope>
    <source>
        <strain evidence="8 9">Hh39</strain>
    </source>
</reference>
<dbReference type="AlphaFoldDB" id="A0A3A5MI81"/>
<feature type="domain" description="OmpR/PhoB-type" evidence="7">
    <location>
        <begin position="165"/>
        <end position="266"/>
    </location>
</feature>
<dbReference type="Gene3D" id="3.40.50.2300">
    <property type="match status" value="1"/>
</dbReference>
<dbReference type="SUPFAM" id="SSF52172">
    <property type="entry name" value="CheY-like"/>
    <property type="match status" value="1"/>
</dbReference>
<sequence length="269" mass="29332">MYWSGVGSVSGQSKPGVRVNTDRIAVVIEDDADVGEVIEAILVQAGFNVKLASTGAEGIELVRVHAPTLTTLDVNMPGMDGFETLKRIRHITASSIIMISACFDEVDVVRGLSAGADDFVAKPFRIGELRARIDAVLRRASTVAELHPATSTPTSFENTPQRESSGWLHHDGLRLDKARRIVEVDGAPVMLTRSEFDLLAQLLQPANQAHSKTNLIHEIRSDNYRSGLLTHADKRSLEVHVANLRKKIGPANRIETVRGVGYRLANGPF</sequence>
<organism evidence="8 9">
    <name type="scientific">Cryobacterium melibiosiphilum</name>
    <dbReference type="NCBI Taxonomy" id="995039"/>
    <lineage>
        <taxon>Bacteria</taxon>
        <taxon>Bacillati</taxon>
        <taxon>Actinomycetota</taxon>
        <taxon>Actinomycetes</taxon>
        <taxon>Micrococcales</taxon>
        <taxon>Microbacteriaceae</taxon>
        <taxon>Cryobacterium</taxon>
    </lineage>
</organism>
<dbReference type="InterPro" id="IPR036388">
    <property type="entry name" value="WH-like_DNA-bd_sf"/>
</dbReference>
<evidence type="ECO:0000256" key="4">
    <source>
        <dbReference type="PROSITE-ProRule" id="PRU00169"/>
    </source>
</evidence>
<dbReference type="GO" id="GO:0000156">
    <property type="term" value="F:phosphorelay response regulator activity"/>
    <property type="evidence" value="ECO:0007669"/>
    <property type="project" value="TreeGrafter"/>
</dbReference>
<keyword evidence="3 5" id="KW-0238">DNA-binding</keyword>
<evidence type="ECO:0000256" key="3">
    <source>
        <dbReference type="ARBA" id="ARBA00023125"/>
    </source>
</evidence>
<gene>
    <name evidence="8" type="ORF">D6T64_05305</name>
</gene>
<dbReference type="InterPro" id="IPR011006">
    <property type="entry name" value="CheY-like_superfamily"/>
</dbReference>
<dbReference type="EMBL" id="QZVS01000067">
    <property type="protein sequence ID" value="RJT89880.1"/>
    <property type="molecule type" value="Genomic_DNA"/>
</dbReference>
<feature type="DNA-binding region" description="OmpR/PhoB-type" evidence="5">
    <location>
        <begin position="165"/>
        <end position="266"/>
    </location>
</feature>
<dbReference type="GO" id="GO:0005829">
    <property type="term" value="C:cytosol"/>
    <property type="evidence" value="ECO:0007669"/>
    <property type="project" value="TreeGrafter"/>
</dbReference>
<evidence type="ECO:0000256" key="1">
    <source>
        <dbReference type="ARBA" id="ARBA00022553"/>
    </source>
</evidence>
<feature type="domain" description="Response regulatory" evidence="6">
    <location>
        <begin position="24"/>
        <end position="137"/>
    </location>
</feature>
<dbReference type="OrthoDB" id="3197131at2"/>
<evidence type="ECO:0000256" key="2">
    <source>
        <dbReference type="ARBA" id="ARBA00023012"/>
    </source>
</evidence>
<dbReference type="InterPro" id="IPR001867">
    <property type="entry name" value="OmpR/PhoB-type_DNA-bd"/>
</dbReference>
<feature type="modified residue" description="4-aspartylphosphate" evidence="4">
    <location>
        <position position="73"/>
    </location>
</feature>
<dbReference type="GO" id="GO:0000976">
    <property type="term" value="F:transcription cis-regulatory region binding"/>
    <property type="evidence" value="ECO:0007669"/>
    <property type="project" value="TreeGrafter"/>
</dbReference>
<dbReference type="SMART" id="SM00862">
    <property type="entry name" value="Trans_reg_C"/>
    <property type="match status" value="1"/>
</dbReference>
<dbReference type="CDD" id="cd00383">
    <property type="entry name" value="trans_reg_C"/>
    <property type="match status" value="1"/>
</dbReference>
<comment type="caution">
    <text evidence="8">The sequence shown here is derived from an EMBL/GenBank/DDBJ whole genome shotgun (WGS) entry which is preliminary data.</text>
</comment>
<accession>A0A3A5MI81</accession>